<feature type="transmembrane region" description="Helical" evidence="5">
    <location>
        <begin position="373"/>
        <end position="394"/>
    </location>
</feature>
<feature type="transmembrane region" description="Helical" evidence="5">
    <location>
        <begin position="167"/>
        <end position="187"/>
    </location>
</feature>
<keyword evidence="3 5" id="KW-1133">Transmembrane helix</keyword>
<accession>A0ABS9E3Q1</accession>
<dbReference type="Pfam" id="PF00324">
    <property type="entry name" value="AA_permease"/>
    <property type="match status" value="1"/>
</dbReference>
<evidence type="ECO:0000313" key="7">
    <source>
        <dbReference type="EMBL" id="MCF3948640.1"/>
    </source>
</evidence>
<protein>
    <submittedName>
        <fullName evidence="7">APC family permease</fullName>
    </submittedName>
</protein>
<feature type="transmembrane region" description="Helical" evidence="5">
    <location>
        <begin position="103"/>
        <end position="126"/>
    </location>
</feature>
<feature type="transmembrane region" description="Helical" evidence="5">
    <location>
        <begin position="138"/>
        <end position="160"/>
    </location>
</feature>
<feature type="transmembrane region" description="Helical" evidence="5">
    <location>
        <begin position="401"/>
        <end position="423"/>
    </location>
</feature>
<keyword evidence="8" id="KW-1185">Reference proteome</keyword>
<feature type="transmembrane region" description="Helical" evidence="5">
    <location>
        <begin position="207"/>
        <end position="228"/>
    </location>
</feature>
<dbReference type="EMBL" id="JAKGBZ010000066">
    <property type="protein sequence ID" value="MCF3948640.1"/>
    <property type="molecule type" value="Genomic_DNA"/>
</dbReference>
<keyword evidence="2 5" id="KW-0812">Transmembrane</keyword>
<comment type="caution">
    <text evidence="7">The sequence shown here is derived from an EMBL/GenBank/DDBJ whole genome shotgun (WGS) entry which is preliminary data.</text>
</comment>
<reference evidence="7 8" key="1">
    <citation type="submission" date="2022-01" db="EMBL/GenBank/DDBJ databases">
        <authorList>
            <person name="Won M."/>
            <person name="Kim S.-J."/>
            <person name="Kwon S.-W."/>
        </authorList>
    </citation>
    <scope>NUCLEOTIDE SEQUENCE [LARGE SCALE GENOMIC DNA]</scope>
    <source>
        <strain evidence="7 8">KCTC 23505</strain>
    </source>
</reference>
<comment type="subcellular location">
    <subcellularLocation>
        <location evidence="1">Membrane</location>
        <topology evidence="1">Multi-pass membrane protein</topology>
    </subcellularLocation>
</comment>
<feature type="transmembrane region" description="Helical" evidence="5">
    <location>
        <begin position="20"/>
        <end position="40"/>
    </location>
</feature>
<dbReference type="PANTHER" id="PTHR42770">
    <property type="entry name" value="AMINO ACID TRANSPORTER-RELATED"/>
    <property type="match status" value="1"/>
</dbReference>
<feature type="transmembrane region" description="Helical" evidence="5">
    <location>
        <begin position="240"/>
        <end position="261"/>
    </location>
</feature>
<dbReference type="Gene3D" id="1.20.1740.10">
    <property type="entry name" value="Amino acid/polyamine transporter I"/>
    <property type="match status" value="1"/>
</dbReference>
<sequence>MDARNLATVATHHKLKKGSLGVWQLSGLSFANMAPAYSLFTTLGLVVAGVGFGAPLLFLLAGVATFFHVNTTAEFSRKCPSAGSYTCFISRSFGNHVGITVGIMYLFAWILLIASVFLVVGTWTQFTIKEILGVNTNWLILMVVFVGIGTWLCISGVTLSSRIAISLFVFEVIVLLIGSGFMIFSHVNYISLSPFSFGKLFSNFKGVGLAFPLAIYPFIGSSNAATMAEEAHKPHHSIRVAVFSAITLATILYVFCVYATIIGSKFDNHILTHATYPMISVAKYALGPYVWLFYVAGLTSTLSLVLVAINAAARVLYNLSKEGVLFKNLSNVHETYRTPYAALLLISIGALGVAVVIGLIFGPINAFNWTGTLGTIPLIIIFVIVNLALPVYFIRNHKDHFSVLFHLVFPILGCLIYLVPLYSTVEPGQPTPYNYFGLTTLAVILAGIIYSIYLVNRRFESLNLGLHVALED</sequence>
<feature type="transmembrane region" description="Helical" evidence="5">
    <location>
        <begin position="291"/>
        <end position="317"/>
    </location>
</feature>
<dbReference type="PIRSF" id="PIRSF006060">
    <property type="entry name" value="AA_transporter"/>
    <property type="match status" value="1"/>
</dbReference>
<evidence type="ECO:0000313" key="8">
    <source>
        <dbReference type="Proteomes" id="UP001521209"/>
    </source>
</evidence>
<gene>
    <name evidence="7" type="ORF">L2A60_18430</name>
</gene>
<dbReference type="PANTHER" id="PTHR42770:SF11">
    <property type="entry name" value="INNER MEMBRANE TRANSPORT PROTEIN YBAT"/>
    <property type="match status" value="1"/>
</dbReference>
<dbReference type="InterPro" id="IPR050367">
    <property type="entry name" value="APC_superfamily"/>
</dbReference>
<evidence type="ECO:0000256" key="5">
    <source>
        <dbReference type="SAM" id="Phobius"/>
    </source>
</evidence>
<evidence type="ECO:0000256" key="3">
    <source>
        <dbReference type="ARBA" id="ARBA00022989"/>
    </source>
</evidence>
<evidence type="ECO:0000256" key="4">
    <source>
        <dbReference type="ARBA" id="ARBA00023136"/>
    </source>
</evidence>
<dbReference type="RefSeq" id="WP_235705953.1">
    <property type="nucleotide sequence ID" value="NZ_JAKGBZ010000066.1"/>
</dbReference>
<dbReference type="Proteomes" id="UP001521209">
    <property type="component" value="Unassembled WGS sequence"/>
</dbReference>
<feature type="transmembrane region" description="Helical" evidence="5">
    <location>
        <begin position="435"/>
        <end position="455"/>
    </location>
</feature>
<organism evidence="7 8">
    <name type="scientific">Acidiphilium iwatense</name>
    <dbReference type="NCBI Taxonomy" id="768198"/>
    <lineage>
        <taxon>Bacteria</taxon>
        <taxon>Pseudomonadati</taxon>
        <taxon>Pseudomonadota</taxon>
        <taxon>Alphaproteobacteria</taxon>
        <taxon>Acetobacterales</taxon>
        <taxon>Acidocellaceae</taxon>
        <taxon>Acidiphilium</taxon>
    </lineage>
</organism>
<proteinExistence type="predicted"/>
<name>A0ABS9E3Q1_9PROT</name>
<evidence type="ECO:0000256" key="1">
    <source>
        <dbReference type="ARBA" id="ARBA00004141"/>
    </source>
</evidence>
<feature type="transmembrane region" description="Helical" evidence="5">
    <location>
        <begin position="338"/>
        <end position="361"/>
    </location>
</feature>
<evidence type="ECO:0000256" key="2">
    <source>
        <dbReference type="ARBA" id="ARBA00022692"/>
    </source>
</evidence>
<dbReference type="InterPro" id="IPR004841">
    <property type="entry name" value="AA-permease/SLC12A_dom"/>
</dbReference>
<keyword evidence="4 5" id="KW-0472">Membrane</keyword>
<feature type="domain" description="Amino acid permease/ SLC12A" evidence="6">
    <location>
        <begin position="38"/>
        <end position="459"/>
    </location>
</feature>
<feature type="transmembrane region" description="Helical" evidence="5">
    <location>
        <begin position="46"/>
        <end position="69"/>
    </location>
</feature>
<evidence type="ECO:0000259" key="6">
    <source>
        <dbReference type="Pfam" id="PF00324"/>
    </source>
</evidence>